<name>A0A183I462_9BILA</name>
<feature type="compositionally biased region" description="Basic and acidic residues" evidence="1">
    <location>
        <begin position="1"/>
        <end position="10"/>
    </location>
</feature>
<keyword evidence="3" id="KW-1185">Reference proteome</keyword>
<reference evidence="4" key="1">
    <citation type="submission" date="2016-06" db="UniProtKB">
        <authorList>
            <consortium name="WormBaseParasite"/>
        </authorList>
    </citation>
    <scope>IDENTIFICATION</scope>
</reference>
<feature type="region of interest" description="Disordered" evidence="1">
    <location>
        <begin position="1"/>
        <end position="40"/>
    </location>
</feature>
<gene>
    <name evidence="2" type="ORF">OFLC_LOCUS14524</name>
</gene>
<dbReference type="Proteomes" id="UP000267606">
    <property type="component" value="Unassembled WGS sequence"/>
</dbReference>
<sequence>MPQDRHDKHQQIAAAERNTARISKHVGEELSLQRKMKTIE</sequence>
<dbReference type="EMBL" id="UZAJ01040925">
    <property type="protein sequence ID" value="VDP17452.1"/>
    <property type="molecule type" value="Genomic_DNA"/>
</dbReference>
<protein>
    <submittedName>
        <fullName evidence="4">V-SNARE coiled-coil homology domain-containing protein</fullName>
    </submittedName>
</protein>
<evidence type="ECO:0000313" key="3">
    <source>
        <dbReference type="Proteomes" id="UP000267606"/>
    </source>
</evidence>
<dbReference type="AlphaFoldDB" id="A0A183I462"/>
<dbReference type="WBParaSite" id="OFLC_0001453201-mRNA-1">
    <property type="protein sequence ID" value="OFLC_0001453201-mRNA-1"/>
    <property type="gene ID" value="OFLC_0001453201"/>
</dbReference>
<evidence type="ECO:0000313" key="4">
    <source>
        <dbReference type="WBParaSite" id="OFLC_0001453201-mRNA-1"/>
    </source>
</evidence>
<accession>A0A183I462</accession>
<proteinExistence type="predicted"/>
<evidence type="ECO:0000313" key="2">
    <source>
        <dbReference type="EMBL" id="VDP17452.1"/>
    </source>
</evidence>
<evidence type="ECO:0000256" key="1">
    <source>
        <dbReference type="SAM" id="MobiDB-lite"/>
    </source>
</evidence>
<organism evidence="4">
    <name type="scientific">Onchocerca flexuosa</name>
    <dbReference type="NCBI Taxonomy" id="387005"/>
    <lineage>
        <taxon>Eukaryota</taxon>
        <taxon>Metazoa</taxon>
        <taxon>Ecdysozoa</taxon>
        <taxon>Nematoda</taxon>
        <taxon>Chromadorea</taxon>
        <taxon>Rhabditida</taxon>
        <taxon>Spirurina</taxon>
        <taxon>Spiruromorpha</taxon>
        <taxon>Filarioidea</taxon>
        <taxon>Onchocercidae</taxon>
        <taxon>Onchocerca</taxon>
    </lineage>
</organism>
<feature type="compositionally biased region" description="Basic and acidic residues" evidence="1">
    <location>
        <begin position="25"/>
        <end position="40"/>
    </location>
</feature>
<reference evidence="2 3" key="2">
    <citation type="submission" date="2018-11" db="EMBL/GenBank/DDBJ databases">
        <authorList>
            <consortium name="Pathogen Informatics"/>
        </authorList>
    </citation>
    <scope>NUCLEOTIDE SEQUENCE [LARGE SCALE GENOMIC DNA]</scope>
</reference>